<organism evidence="2 3">
    <name type="scientific">Kribbella voronezhensis</name>
    <dbReference type="NCBI Taxonomy" id="2512212"/>
    <lineage>
        <taxon>Bacteria</taxon>
        <taxon>Bacillati</taxon>
        <taxon>Actinomycetota</taxon>
        <taxon>Actinomycetes</taxon>
        <taxon>Propionibacteriales</taxon>
        <taxon>Kribbellaceae</taxon>
        <taxon>Kribbella</taxon>
    </lineage>
</organism>
<dbReference type="EMBL" id="SOCE01000002">
    <property type="protein sequence ID" value="TDU84066.1"/>
    <property type="molecule type" value="Genomic_DNA"/>
</dbReference>
<dbReference type="Gene3D" id="3.90.1200.10">
    <property type="match status" value="1"/>
</dbReference>
<dbReference type="Pfam" id="PF01636">
    <property type="entry name" value="APH"/>
    <property type="match status" value="1"/>
</dbReference>
<evidence type="ECO:0000313" key="3">
    <source>
        <dbReference type="Proteomes" id="UP000295151"/>
    </source>
</evidence>
<protein>
    <submittedName>
        <fullName evidence="2">Aminoglycoside phosphotransferase (APT) family kinase protein</fullName>
    </submittedName>
</protein>
<keyword evidence="3" id="KW-1185">Reference proteome</keyword>
<dbReference type="PANTHER" id="PTHR21310:SF15">
    <property type="entry name" value="AMINOGLYCOSIDE PHOSPHOTRANSFERASE DOMAIN-CONTAINING PROTEIN"/>
    <property type="match status" value="1"/>
</dbReference>
<dbReference type="OrthoDB" id="67499at2"/>
<comment type="caution">
    <text evidence="2">The sequence shown here is derived from an EMBL/GenBank/DDBJ whole genome shotgun (WGS) entry which is preliminary data.</text>
</comment>
<dbReference type="InterPro" id="IPR011009">
    <property type="entry name" value="Kinase-like_dom_sf"/>
</dbReference>
<dbReference type="AlphaFoldDB" id="A0A4R7SZA1"/>
<feature type="domain" description="Aminoglycoside phosphotransferase" evidence="1">
    <location>
        <begin position="6"/>
        <end position="218"/>
    </location>
</feature>
<keyword evidence="2" id="KW-0418">Kinase</keyword>
<dbReference type="GO" id="GO:0016301">
    <property type="term" value="F:kinase activity"/>
    <property type="evidence" value="ECO:0007669"/>
    <property type="project" value="UniProtKB-KW"/>
</dbReference>
<keyword evidence="2" id="KW-0808">Transferase</keyword>
<reference evidence="2 3" key="1">
    <citation type="submission" date="2019-03" db="EMBL/GenBank/DDBJ databases">
        <title>Genomic Encyclopedia of Type Strains, Phase III (KMG-III): the genomes of soil and plant-associated and newly described type strains.</title>
        <authorList>
            <person name="Whitman W."/>
        </authorList>
    </citation>
    <scope>NUCLEOTIDE SEQUENCE [LARGE SCALE GENOMIC DNA]</scope>
    <source>
        <strain evidence="2 3">VKM Ac-2575</strain>
    </source>
</reference>
<accession>A0A4R7SZA1</accession>
<dbReference type="PANTHER" id="PTHR21310">
    <property type="entry name" value="AMINOGLYCOSIDE PHOSPHOTRANSFERASE-RELATED-RELATED"/>
    <property type="match status" value="1"/>
</dbReference>
<dbReference type="Gene3D" id="3.30.200.20">
    <property type="entry name" value="Phosphorylase Kinase, domain 1"/>
    <property type="match status" value="1"/>
</dbReference>
<proteinExistence type="predicted"/>
<name>A0A4R7SZA1_9ACTN</name>
<dbReference type="SUPFAM" id="SSF56112">
    <property type="entry name" value="Protein kinase-like (PK-like)"/>
    <property type="match status" value="1"/>
</dbReference>
<gene>
    <name evidence="2" type="ORF">EV138_6535</name>
</gene>
<dbReference type="RefSeq" id="WP_133983645.1">
    <property type="nucleotide sequence ID" value="NZ_SOCE01000002.1"/>
</dbReference>
<sequence length="247" mass="27226">MTVTDNGWDSRAWLDGDWLHRAPRREEVRPRLLAEARLLPWLAPQLPLPVPIPELTEDGVRHRLLVGEPLAEASTALGRELGSFVKALHEVDPVAAVEHGALDPATAEAERAEVMAEMREKVLPLLPEPERSRGASLLDGIGGVNTALVHGDLGPDHLRVYDGRITGIIDWTDAHIGDPAMDLSWLLHAAPRALSEGVAETYRPSDELVRRAYDWHRLGPWYEVVHGLVTDRPELVESGLSGVLARL</sequence>
<evidence type="ECO:0000313" key="2">
    <source>
        <dbReference type="EMBL" id="TDU84066.1"/>
    </source>
</evidence>
<dbReference type="InterPro" id="IPR002575">
    <property type="entry name" value="Aminoglycoside_PTrfase"/>
</dbReference>
<dbReference type="Proteomes" id="UP000295151">
    <property type="component" value="Unassembled WGS sequence"/>
</dbReference>
<dbReference type="InterPro" id="IPR051678">
    <property type="entry name" value="AGP_Transferase"/>
</dbReference>
<evidence type="ECO:0000259" key="1">
    <source>
        <dbReference type="Pfam" id="PF01636"/>
    </source>
</evidence>